<dbReference type="OrthoDB" id="19132at2759"/>
<keyword evidence="4" id="KW-1185">Reference proteome</keyword>
<dbReference type="PROSITE" id="PS50097">
    <property type="entry name" value="BTB"/>
    <property type="match status" value="1"/>
</dbReference>
<dbReference type="Pfam" id="PF24681">
    <property type="entry name" value="Kelch_KLHDC2_KLHL20_DRC7"/>
    <property type="match status" value="1"/>
</dbReference>
<dbReference type="SMART" id="SM00225">
    <property type="entry name" value="BTB"/>
    <property type="match status" value="1"/>
</dbReference>
<dbReference type="SUPFAM" id="SSF54695">
    <property type="entry name" value="POZ domain"/>
    <property type="match status" value="1"/>
</dbReference>
<gene>
    <name evidence="3" type="ORF">OFUS_LOCUS12646</name>
</gene>
<dbReference type="InterPro" id="IPR011705">
    <property type="entry name" value="BACK"/>
</dbReference>
<reference evidence="3" key="1">
    <citation type="submission" date="2022-03" db="EMBL/GenBank/DDBJ databases">
        <authorList>
            <person name="Martin C."/>
        </authorList>
    </citation>
    <scope>NUCLEOTIDE SEQUENCE</scope>
</reference>
<protein>
    <submittedName>
        <fullName evidence="3">Uncharacterized protein</fullName>
    </submittedName>
</protein>
<evidence type="ECO:0000313" key="3">
    <source>
        <dbReference type="EMBL" id="CAH1786828.1"/>
    </source>
</evidence>
<dbReference type="CDD" id="cd18186">
    <property type="entry name" value="BTB_POZ_ZBTB_KLHL-like"/>
    <property type="match status" value="1"/>
</dbReference>
<comment type="caution">
    <text evidence="3">The sequence shown here is derived from an EMBL/GenBank/DDBJ whole genome shotgun (WGS) entry which is preliminary data.</text>
</comment>
<dbReference type="InterPro" id="IPR011333">
    <property type="entry name" value="SKP1/BTB/POZ_sf"/>
</dbReference>
<dbReference type="SMART" id="SM00875">
    <property type="entry name" value="BACK"/>
    <property type="match status" value="1"/>
</dbReference>
<dbReference type="Gene3D" id="3.30.710.10">
    <property type="entry name" value="Potassium Channel Kv1.1, Chain A"/>
    <property type="match status" value="1"/>
</dbReference>
<dbReference type="InterPro" id="IPR000210">
    <property type="entry name" value="BTB/POZ_dom"/>
</dbReference>
<dbReference type="EMBL" id="CAIIXF020000006">
    <property type="protein sequence ID" value="CAH1786828.1"/>
    <property type="molecule type" value="Genomic_DNA"/>
</dbReference>
<dbReference type="InterPro" id="IPR015915">
    <property type="entry name" value="Kelch-typ_b-propeller"/>
</dbReference>
<dbReference type="Gene3D" id="2.120.10.80">
    <property type="entry name" value="Kelch-type beta propeller"/>
    <property type="match status" value="1"/>
</dbReference>
<dbReference type="Gene3D" id="1.25.40.420">
    <property type="match status" value="1"/>
</dbReference>
<accession>A0A8J1XVS4</accession>
<dbReference type="InterPro" id="IPR017096">
    <property type="entry name" value="BTB-kelch_protein"/>
</dbReference>
<keyword evidence="1" id="KW-0880">Kelch repeat</keyword>
<dbReference type="Pfam" id="PF07707">
    <property type="entry name" value="BACK"/>
    <property type="match status" value="1"/>
</dbReference>
<dbReference type="AlphaFoldDB" id="A0A8J1XVS4"/>
<evidence type="ECO:0000313" key="4">
    <source>
        <dbReference type="Proteomes" id="UP000749559"/>
    </source>
</evidence>
<dbReference type="Pfam" id="PF00651">
    <property type="entry name" value="BTB"/>
    <property type="match status" value="1"/>
</dbReference>
<name>A0A8J1XVS4_OWEFU</name>
<dbReference type="PANTHER" id="PTHR45632:SF5">
    <property type="entry name" value="KELCH-LIKE PROTEIN 22"/>
    <property type="match status" value="1"/>
</dbReference>
<evidence type="ECO:0000256" key="2">
    <source>
        <dbReference type="ARBA" id="ARBA00022737"/>
    </source>
</evidence>
<keyword evidence="2" id="KW-0677">Repeat</keyword>
<dbReference type="SUPFAM" id="SSF117281">
    <property type="entry name" value="Kelch motif"/>
    <property type="match status" value="1"/>
</dbReference>
<dbReference type="PIRSF" id="PIRSF037037">
    <property type="entry name" value="Kelch-like_protein_gigaxonin"/>
    <property type="match status" value="1"/>
</dbReference>
<organism evidence="3 4">
    <name type="scientific">Owenia fusiformis</name>
    <name type="common">Polychaete worm</name>
    <dbReference type="NCBI Taxonomy" id="6347"/>
    <lineage>
        <taxon>Eukaryota</taxon>
        <taxon>Metazoa</taxon>
        <taxon>Spiralia</taxon>
        <taxon>Lophotrochozoa</taxon>
        <taxon>Annelida</taxon>
        <taxon>Polychaeta</taxon>
        <taxon>Sedentaria</taxon>
        <taxon>Canalipalpata</taxon>
        <taxon>Sabellida</taxon>
        <taxon>Oweniida</taxon>
        <taxon>Oweniidae</taxon>
        <taxon>Owenia</taxon>
    </lineage>
</organism>
<proteinExistence type="predicted"/>
<sequence length="599" mass="68197">MASNYNDAQTNSILEAADSTMGKLLFPIHCPNSNFTSRIKDLWQDDVFCDITLSVDGKQFNCHKIILAANSPYFHSLLSNGMSETSKKVVELKDISSHAMENILNYIYFKNTSIGVTEAIEMLKTVDMLQIDNSLRSHLMNYLIKHVADDNCLDILNLTSCIKLPGLWKVAKEHALTNFKTVWRTDGLLDLSKDVLSGYLGDDGLLLDKEENIFNSVCRWIEADFQMRKQYAGELFKTVRFCFIEPNILIDDIEVHPFMEEFSSLRKHVMTALRHQTTPCYQHQEHYYKCKPRMCNITICLVNPRKRGYNLVGRLTNKNSPVCVRKLSYDTINSREHINISKISRSCLVGRTLFVCDGTNLCKYTFNQETGPYPDKGWQKCTNRTQQGNISEFTFTLCGDYIYLIGGEHHETGVSSIIDTYNWQKDLWEVPDGFGVALLHPVRSHTAVSLNSSIYIFGGSNAAGKISKFLQIYNTRDGRISMGPMMLHSQYYSTAVCYNDEIYSFSSKQVMKYTPAESKWTQLSIPLPPLAIPMVYPSATVFGKNIFIFGGLATKDQADCNTFEYDITKDSYTKVNSFKPAFMLDGIATLVHNNHLKWL</sequence>
<evidence type="ECO:0000256" key="1">
    <source>
        <dbReference type="ARBA" id="ARBA00022441"/>
    </source>
</evidence>
<dbReference type="PANTHER" id="PTHR45632">
    <property type="entry name" value="LD33804P"/>
    <property type="match status" value="1"/>
</dbReference>
<dbReference type="Proteomes" id="UP000749559">
    <property type="component" value="Unassembled WGS sequence"/>
</dbReference>